<accession>A0A9P8BM86</accession>
<sequence length="568" mass="65092">MFQQTNTAPSTTLLDILCPGYSYKDLVESTKEGTDQVPDKPEGLEELGNSLDKKNEALFGMGVHVRRFIEQVQDFLPNFTEGRTREEYSASSFLRSAALQLFVELKKHYRNGPIDLRNKREQEVEGRLDSFYGNVVLKKHKWNARETRAEEYRLIADHLVHIVGGSTGAKGDEDNKVVIGVGLGKFSSKTGLSSLHESFQSYLVQKEFVGQVDLRRLYCLKCQKYMHRDIMAGHNMCNAIRGHLLEQQRPLYLQPQGSDENYPWMQDKHSSRPRPGGYAKVSWRFRSPILVLFCGPILSRSDQNISEVYPSLTQKLVEETRNRLTLQGYEHREVQEDLRSTFEEHQHNLAQNYVDPTTDLEHYRVLNQELTWVVESVDLMEHFRAFRPQHLHDFSLARDGIADMRPGSKIETRSLEVLITGVQERKNHDKDPLIEAKQVGQYADGVTFCGSSQLYLSEASTIHNPKADKCVRDEFKLARAMRDSWINQFDAFLVPLKKQEFGIKVKAAVTRCLELALRVGEEIEARLEDVSVIDYEKRIKLEDAASAIESTTASPSKGRTKRHRSESI</sequence>
<protein>
    <submittedName>
        <fullName evidence="2">Uncharacterized protein</fullName>
    </submittedName>
</protein>
<feature type="compositionally biased region" description="Basic residues" evidence="1">
    <location>
        <begin position="558"/>
        <end position="568"/>
    </location>
</feature>
<name>A0A9P8BM86_9FUNG</name>
<dbReference type="EMBL" id="JAHRHY010000028">
    <property type="protein sequence ID" value="KAG9060910.1"/>
    <property type="molecule type" value="Genomic_DNA"/>
</dbReference>
<evidence type="ECO:0000256" key="1">
    <source>
        <dbReference type="SAM" id="MobiDB-lite"/>
    </source>
</evidence>
<dbReference type="AlphaFoldDB" id="A0A9P8BM86"/>
<dbReference type="Proteomes" id="UP000707451">
    <property type="component" value="Unassembled WGS sequence"/>
</dbReference>
<dbReference type="OrthoDB" id="2357015at2759"/>
<organism evidence="2 3">
    <name type="scientific">Linnemannia hyalina</name>
    <dbReference type="NCBI Taxonomy" id="64524"/>
    <lineage>
        <taxon>Eukaryota</taxon>
        <taxon>Fungi</taxon>
        <taxon>Fungi incertae sedis</taxon>
        <taxon>Mucoromycota</taxon>
        <taxon>Mortierellomycotina</taxon>
        <taxon>Mortierellomycetes</taxon>
        <taxon>Mortierellales</taxon>
        <taxon>Mortierellaceae</taxon>
        <taxon>Linnemannia</taxon>
    </lineage>
</organism>
<gene>
    <name evidence="2" type="ORF">KI688_007867</name>
</gene>
<evidence type="ECO:0000313" key="3">
    <source>
        <dbReference type="Proteomes" id="UP000707451"/>
    </source>
</evidence>
<reference evidence="2" key="1">
    <citation type="submission" date="2021-06" db="EMBL/GenBank/DDBJ databases">
        <title>Genome Sequence of Mortierella hyaline Strain SCG-10, a Cold-Adapted, Nitrate-Reducing Fungus Isolated from Soil in Minnesota, USA.</title>
        <authorList>
            <person name="Aldossari N."/>
        </authorList>
    </citation>
    <scope>NUCLEOTIDE SEQUENCE</scope>
    <source>
        <strain evidence="2">SCG-10</strain>
    </source>
</reference>
<keyword evidence="3" id="KW-1185">Reference proteome</keyword>
<evidence type="ECO:0000313" key="2">
    <source>
        <dbReference type="EMBL" id="KAG9060910.1"/>
    </source>
</evidence>
<proteinExistence type="predicted"/>
<feature type="region of interest" description="Disordered" evidence="1">
    <location>
        <begin position="549"/>
        <end position="568"/>
    </location>
</feature>
<comment type="caution">
    <text evidence="2">The sequence shown here is derived from an EMBL/GenBank/DDBJ whole genome shotgun (WGS) entry which is preliminary data.</text>
</comment>